<protein>
    <submittedName>
        <fullName evidence="2">Uncharacterized protein</fullName>
    </submittedName>
</protein>
<name>A0A6C0CZ94_9ZZZZ</name>
<feature type="transmembrane region" description="Helical" evidence="1">
    <location>
        <begin position="69"/>
        <end position="92"/>
    </location>
</feature>
<evidence type="ECO:0000313" key="2">
    <source>
        <dbReference type="EMBL" id="QHT09114.1"/>
    </source>
</evidence>
<feature type="transmembrane region" description="Helical" evidence="1">
    <location>
        <begin position="98"/>
        <end position="118"/>
    </location>
</feature>
<keyword evidence="1" id="KW-0812">Transmembrane</keyword>
<dbReference type="AlphaFoldDB" id="A0A6C0CZ94"/>
<evidence type="ECO:0000256" key="1">
    <source>
        <dbReference type="SAM" id="Phobius"/>
    </source>
</evidence>
<proteinExistence type="predicted"/>
<dbReference type="EMBL" id="MN739508">
    <property type="protein sequence ID" value="QHT09114.1"/>
    <property type="molecule type" value="Genomic_DNA"/>
</dbReference>
<accession>A0A6C0CZ94</accession>
<keyword evidence="1" id="KW-0472">Membrane</keyword>
<keyword evidence="1" id="KW-1133">Transmembrane helix</keyword>
<reference evidence="2" key="1">
    <citation type="journal article" date="2020" name="Nature">
        <title>Giant virus diversity and host interactions through global metagenomics.</title>
        <authorList>
            <person name="Schulz F."/>
            <person name="Roux S."/>
            <person name="Paez-Espino D."/>
            <person name="Jungbluth S."/>
            <person name="Walsh D.A."/>
            <person name="Denef V.J."/>
            <person name="McMahon K.D."/>
            <person name="Konstantinidis K.T."/>
            <person name="Eloe-Fadrosh E.A."/>
            <person name="Kyrpides N.C."/>
            <person name="Woyke T."/>
        </authorList>
    </citation>
    <scope>NUCLEOTIDE SEQUENCE</scope>
    <source>
        <strain evidence="2">GVMAG-M-3300023110-24</strain>
    </source>
</reference>
<organism evidence="2">
    <name type="scientific">viral metagenome</name>
    <dbReference type="NCBI Taxonomy" id="1070528"/>
    <lineage>
        <taxon>unclassified sequences</taxon>
        <taxon>metagenomes</taxon>
        <taxon>organismal metagenomes</taxon>
    </lineage>
</organism>
<feature type="transmembrane region" description="Helical" evidence="1">
    <location>
        <begin position="29"/>
        <end position="57"/>
    </location>
</feature>
<sequence length="134" mass="15743">MIFQNSILKFVDKNFKDKCKSNIERNMGILMMIATCLYIISIGIAFVMNLVTIFLLFMSGDECYGLKMWLVIESFIDLIVTMFAFTFLRTMAYRCRGFVGYLIIFLSMIVYNSIMYYISKIIKDMYIDDPGCYF</sequence>